<name>A0A840S9V1_9SPIR</name>
<evidence type="ECO:0000313" key="5">
    <source>
        <dbReference type="Proteomes" id="UP000578697"/>
    </source>
</evidence>
<dbReference type="PANTHER" id="PTHR46124">
    <property type="entry name" value="D-AMINOACYL-TRNA DEACYLASE"/>
    <property type="match status" value="1"/>
</dbReference>
<dbReference type="Pfam" id="PF01026">
    <property type="entry name" value="TatD_DNase"/>
    <property type="match status" value="1"/>
</dbReference>
<dbReference type="InterPro" id="IPR001130">
    <property type="entry name" value="TatD-like"/>
</dbReference>
<dbReference type="EMBL" id="JACHFR010000003">
    <property type="protein sequence ID" value="MBB5219469.1"/>
    <property type="molecule type" value="Genomic_DNA"/>
</dbReference>
<feature type="binding site" evidence="3">
    <location>
        <position position="6"/>
    </location>
    <ligand>
        <name>a divalent metal cation</name>
        <dbReference type="ChEBI" id="CHEBI:60240"/>
        <label>1</label>
    </ligand>
</feature>
<dbReference type="CDD" id="cd01310">
    <property type="entry name" value="TatD_DNAse"/>
    <property type="match status" value="1"/>
</dbReference>
<dbReference type="PIRSF" id="PIRSF005902">
    <property type="entry name" value="DNase_TatD"/>
    <property type="match status" value="1"/>
</dbReference>
<keyword evidence="3" id="KW-0479">Metal-binding</keyword>
<dbReference type="PROSITE" id="PS01091">
    <property type="entry name" value="TATD_3"/>
    <property type="match status" value="1"/>
</dbReference>
<feature type="binding site" evidence="3">
    <location>
        <position position="190"/>
    </location>
    <ligand>
        <name>a divalent metal cation</name>
        <dbReference type="ChEBI" id="CHEBI:60240"/>
        <label>2</label>
    </ligand>
</feature>
<comment type="caution">
    <text evidence="4">The sequence shown here is derived from an EMBL/GenBank/DDBJ whole genome shotgun (WGS) entry which is preliminary data.</text>
</comment>
<dbReference type="AlphaFoldDB" id="A0A840S9V1"/>
<gene>
    <name evidence="4" type="ORF">HNP77_001851</name>
</gene>
<dbReference type="Proteomes" id="UP000578697">
    <property type="component" value="Unassembled WGS sequence"/>
</dbReference>
<proteinExistence type="inferred from homology"/>
<evidence type="ECO:0000313" key="4">
    <source>
        <dbReference type="EMBL" id="MBB5219469.1"/>
    </source>
</evidence>
<dbReference type="InterPro" id="IPR018228">
    <property type="entry name" value="DNase_TatD-rel_CS"/>
</dbReference>
<feature type="binding site" evidence="3">
    <location>
        <position position="8"/>
    </location>
    <ligand>
        <name>a divalent metal cation</name>
        <dbReference type="ChEBI" id="CHEBI:60240"/>
        <label>1</label>
    </ligand>
</feature>
<accession>A0A840S9V1</accession>
<feature type="binding site" evidence="3">
    <location>
        <position position="243"/>
    </location>
    <ligand>
        <name>a divalent metal cation</name>
        <dbReference type="ChEBI" id="CHEBI:60240"/>
        <label>1</label>
    </ligand>
</feature>
<protein>
    <submittedName>
        <fullName evidence="4">TatD DNase family protein</fullName>
        <ecNumber evidence="4">3.1.21.-</ecNumber>
    </submittedName>
</protein>
<keyword evidence="5" id="KW-1185">Reference proteome</keyword>
<evidence type="ECO:0000256" key="2">
    <source>
        <dbReference type="ARBA" id="ARBA00022801"/>
    </source>
</evidence>
<feature type="binding site" evidence="3">
    <location>
        <position position="167"/>
    </location>
    <ligand>
        <name>a divalent metal cation</name>
        <dbReference type="ChEBI" id="CHEBI:60240"/>
        <label>2</label>
    </ligand>
</feature>
<evidence type="ECO:0000256" key="3">
    <source>
        <dbReference type="PIRSR" id="PIRSR005902-1"/>
    </source>
</evidence>
<dbReference type="GO" id="GO:0005829">
    <property type="term" value="C:cytosol"/>
    <property type="evidence" value="ECO:0007669"/>
    <property type="project" value="TreeGrafter"/>
</dbReference>
<evidence type="ECO:0000256" key="1">
    <source>
        <dbReference type="ARBA" id="ARBA00009275"/>
    </source>
</evidence>
<organism evidence="4 5">
    <name type="scientific">Treponema rectale</name>
    <dbReference type="NCBI Taxonomy" id="744512"/>
    <lineage>
        <taxon>Bacteria</taxon>
        <taxon>Pseudomonadati</taxon>
        <taxon>Spirochaetota</taxon>
        <taxon>Spirochaetia</taxon>
        <taxon>Spirochaetales</taxon>
        <taxon>Treponemataceae</taxon>
        <taxon>Treponema</taxon>
    </lineage>
</organism>
<sequence length="299" mass="34050">MFSDTHFHFHYLVEKNSPEFGAELLSKMADADVYFGMDIGTDSSDLLYRRKVVEDCLDRMDDDHRRKAEKFMYFSAGIWPDIDSIVNREECIKKLEEQIEAFKKKDGVFSGRLAAIGEGGLDHHWNPSGTDGRCKEDFNAAVYNGEAELFEMQLQLAKKMQLPFIVHSRDAYEDTLQCIKNSGYNNGIIHCYSYGLEEAKSFLDLGWYISLSGSVTYTKKSRMEDMKKLLSYIPDDRILLETDSPYLAPVPLRGNPNNPVFVRHTYEFVAGCRNVSTEELCVLADKNISALFNIPPAGL</sequence>
<dbReference type="GO" id="GO:0046872">
    <property type="term" value="F:metal ion binding"/>
    <property type="evidence" value="ECO:0007669"/>
    <property type="project" value="UniProtKB-KW"/>
</dbReference>
<feature type="binding site" evidence="3">
    <location>
        <position position="118"/>
    </location>
    <ligand>
        <name>a divalent metal cation</name>
        <dbReference type="ChEBI" id="CHEBI:60240"/>
        <label>1</label>
    </ligand>
</feature>
<dbReference type="PANTHER" id="PTHR46124:SF2">
    <property type="entry name" value="D-AMINOACYL-TRNA DEACYLASE"/>
    <property type="match status" value="1"/>
</dbReference>
<keyword evidence="2 4" id="KW-0378">Hydrolase</keyword>
<dbReference type="EC" id="3.1.21.-" evidence="4"/>
<dbReference type="SUPFAM" id="SSF51556">
    <property type="entry name" value="Metallo-dependent hydrolases"/>
    <property type="match status" value="1"/>
</dbReference>
<dbReference type="GO" id="GO:0016788">
    <property type="term" value="F:hydrolase activity, acting on ester bonds"/>
    <property type="evidence" value="ECO:0007669"/>
    <property type="project" value="InterPro"/>
</dbReference>
<comment type="similarity">
    <text evidence="1">Belongs to the metallo-dependent hydrolases superfamily. TatD-type hydrolase family.</text>
</comment>
<dbReference type="RefSeq" id="WP_184652899.1">
    <property type="nucleotide sequence ID" value="NZ_JACHFR010000003.1"/>
</dbReference>
<dbReference type="Gene3D" id="3.20.20.140">
    <property type="entry name" value="Metal-dependent hydrolases"/>
    <property type="match status" value="1"/>
</dbReference>
<reference evidence="4 5" key="1">
    <citation type="submission" date="2020-08" db="EMBL/GenBank/DDBJ databases">
        <title>Genomic Encyclopedia of Type Strains, Phase IV (KMG-IV): sequencing the most valuable type-strain genomes for metagenomic binning, comparative biology and taxonomic classification.</title>
        <authorList>
            <person name="Goeker M."/>
        </authorList>
    </citation>
    <scope>NUCLEOTIDE SEQUENCE [LARGE SCALE GENOMIC DNA]</scope>
    <source>
        <strain evidence="4 5">DSM 103679</strain>
    </source>
</reference>
<dbReference type="InterPro" id="IPR032466">
    <property type="entry name" value="Metal_Hydrolase"/>
</dbReference>